<evidence type="ECO:0000256" key="5">
    <source>
        <dbReference type="ARBA" id="ARBA00022737"/>
    </source>
</evidence>
<keyword evidence="7" id="KW-1133">Transmembrane helix</keyword>
<dbReference type="FunFam" id="1.10.238.10:FF:000003">
    <property type="entry name" value="Calmodulin A"/>
    <property type="match status" value="1"/>
</dbReference>
<evidence type="ECO:0000256" key="7">
    <source>
        <dbReference type="ARBA" id="ARBA00022989"/>
    </source>
</evidence>
<feature type="repeat" description="Solcar" evidence="9">
    <location>
        <begin position="308"/>
        <end position="393"/>
    </location>
</feature>
<evidence type="ECO:0000313" key="13">
    <source>
        <dbReference type="Proteomes" id="UP000037460"/>
    </source>
</evidence>
<evidence type="ECO:0000256" key="6">
    <source>
        <dbReference type="ARBA" id="ARBA00022837"/>
    </source>
</evidence>
<dbReference type="InterPro" id="IPR018108">
    <property type="entry name" value="MCP_transmembrane"/>
</dbReference>
<dbReference type="PRINTS" id="PR00926">
    <property type="entry name" value="MITOCARRIER"/>
</dbReference>
<dbReference type="InterPro" id="IPR002048">
    <property type="entry name" value="EF_hand_dom"/>
</dbReference>
<dbReference type="SUPFAM" id="SSF47473">
    <property type="entry name" value="EF-hand"/>
    <property type="match status" value="1"/>
</dbReference>
<keyword evidence="8 9" id="KW-0472">Membrane</keyword>
<keyword evidence="3 10" id="KW-0813">Transport</keyword>
<dbReference type="PANTHER" id="PTHR45618">
    <property type="entry name" value="MITOCHONDRIAL DICARBOXYLATE CARRIER-RELATED"/>
    <property type="match status" value="1"/>
</dbReference>
<evidence type="ECO:0000256" key="1">
    <source>
        <dbReference type="ARBA" id="ARBA00004448"/>
    </source>
</evidence>
<evidence type="ECO:0000256" key="2">
    <source>
        <dbReference type="ARBA" id="ARBA00006375"/>
    </source>
</evidence>
<name>A0A0M0J4I0_9EUKA</name>
<evidence type="ECO:0000259" key="11">
    <source>
        <dbReference type="PROSITE" id="PS50222"/>
    </source>
</evidence>
<dbReference type="InterPro" id="IPR018247">
    <property type="entry name" value="EF_Hand_1_Ca_BS"/>
</dbReference>
<evidence type="ECO:0000313" key="12">
    <source>
        <dbReference type="EMBL" id="KOO21133.1"/>
    </source>
</evidence>
<feature type="domain" description="EF-hand" evidence="11">
    <location>
        <begin position="52"/>
        <end position="87"/>
    </location>
</feature>
<comment type="subcellular location">
    <subcellularLocation>
        <location evidence="1">Mitochondrion inner membrane</location>
        <topology evidence="1">Multi-pass membrane protein</topology>
    </subcellularLocation>
</comment>
<feature type="domain" description="EF-hand" evidence="11">
    <location>
        <begin position="88"/>
        <end position="118"/>
    </location>
</feature>
<keyword evidence="4 9" id="KW-0812">Transmembrane</keyword>
<dbReference type="InterPro" id="IPR011992">
    <property type="entry name" value="EF-hand-dom_pair"/>
</dbReference>
<dbReference type="Gene3D" id="1.10.238.10">
    <property type="entry name" value="EF-hand"/>
    <property type="match status" value="2"/>
</dbReference>
<dbReference type="OrthoDB" id="756301at2759"/>
<dbReference type="AlphaFoldDB" id="A0A0M0J4I0"/>
<accession>A0A0M0J4I0</accession>
<sequence length="492" mass="53434">MPAIVRTKSVLSPAALEAQERWKRSLFDEYVKEGKDGLSKADLRGVLDKLHVPPSRMEDIFARVDLDGDGIIQYSEFSAYVDAHEYSLRTAFDAIDVDGSGEITKDELKLLLDRMHMKCEASRIDELLRNVDTDGSGTISFEEWRSAFALLDPEDLLRSLDESVSFTDDTAAMAADLFGKLGIKTPRSGVQASNPTETKAPIINLAATSPLAAQLLPGGLAGVVAQTVVQPIETVKVRLQAGSVGKMPCKYGGSISNCFRIIMVEEGVHALWKGMYPSALRELSYSTLRFGLYKPIKVTIGCGSPRDTPLWKMMFAGGLAGGIASFIANPTDLLKTRMQNDQTNPPRSTMAHTRDIFAMGGVGAFWRGASTTVARAVTLGAVKMASYDTAKEVIETQLGQRRGSTANTIGAAFLTAANTVFFTAPVDFIRTQVMLGDGSRGMARIAVDAVSARGPLVLWNGWLPQYMRILPYGTLQFFFMEKLANMLGTSTT</sequence>
<dbReference type="SUPFAM" id="SSF103506">
    <property type="entry name" value="Mitochondrial carrier"/>
    <property type="match status" value="1"/>
</dbReference>
<comment type="similarity">
    <text evidence="2 10">Belongs to the mitochondrial carrier (TC 2.A.29) family.</text>
</comment>
<feature type="repeat" description="Solcar" evidence="9">
    <location>
        <begin position="209"/>
        <end position="299"/>
    </location>
</feature>
<dbReference type="Pfam" id="PF00153">
    <property type="entry name" value="Mito_carr"/>
    <property type="match status" value="3"/>
</dbReference>
<dbReference type="Gene3D" id="1.50.40.10">
    <property type="entry name" value="Mitochondrial carrier domain"/>
    <property type="match status" value="1"/>
</dbReference>
<reference evidence="13" key="1">
    <citation type="journal article" date="2015" name="PLoS Genet.">
        <title>Genome Sequence and Transcriptome Analyses of Chrysochromulina tobin: Metabolic Tools for Enhanced Algal Fitness in the Prominent Order Prymnesiales (Haptophyceae).</title>
        <authorList>
            <person name="Hovde B.T."/>
            <person name="Deodato C.R."/>
            <person name="Hunsperger H.M."/>
            <person name="Ryken S.A."/>
            <person name="Yost W."/>
            <person name="Jha R.K."/>
            <person name="Patterson J."/>
            <person name="Monnat R.J. Jr."/>
            <person name="Barlow S.B."/>
            <person name="Starkenburg S.R."/>
            <person name="Cattolico R.A."/>
        </authorList>
    </citation>
    <scope>NUCLEOTIDE SEQUENCE</scope>
    <source>
        <strain evidence="13">CCMP291</strain>
    </source>
</reference>
<dbReference type="PROSITE" id="PS00018">
    <property type="entry name" value="EF_HAND_1"/>
    <property type="match status" value="3"/>
</dbReference>
<dbReference type="CDD" id="cd00051">
    <property type="entry name" value="EFh"/>
    <property type="match status" value="1"/>
</dbReference>
<dbReference type="EMBL" id="JWZX01003387">
    <property type="protein sequence ID" value="KOO21133.1"/>
    <property type="molecule type" value="Genomic_DNA"/>
</dbReference>
<proteinExistence type="inferred from homology"/>
<dbReference type="GO" id="GO:0005509">
    <property type="term" value="F:calcium ion binding"/>
    <property type="evidence" value="ECO:0007669"/>
    <property type="project" value="InterPro"/>
</dbReference>
<dbReference type="GO" id="GO:0005743">
    <property type="term" value="C:mitochondrial inner membrane"/>
    <property type="evidence" value="ECO:0007669"/>
    <property type="project" value="UniProtKB-SubCell"/>
</dbReference>
<comment type="caution">
    <text evidence="12">The sequence shown here is derived from an EMBL/GenBank/DDBJ whole genome shotgun (WGS) entry which is preliminary data.</text>
</comment>
<feature type="domain" description="EF-hand" evidence="11">
    <location>
        <begin position="119"/>
        <end position="154"/>
    </location>
</feature>
<dbReference type="PROSITE" id="PS50222">
    <property type="entry name" value="EF_HAND_2"/>
    <property type="match status" value="3"/>
</dbReference>
<dbReference type="GO" id="GO:0055085">
    <property type="term" value="P:transmembrane transport"/>
    <property type="evidence" value="ECO:0007669"/>
    <property type="project" value="InterPro"/>
</dbReference>
<evidence type="ECO:0000256" key="4">
    <source>
        <dbReference type="ARBA" id="ARBA00022692"/>
    </source>
</evidence>
<evidence type="ECO:0000256" key="3">
    <source>
        <dbReference type="ARBA" id="ARBA00022448"/>
    </source>
</evidence>
<keyword evidence="13" id="KW-1185">Reference proteome</keyword>
<dbReference type="InterPro" id="IPR023395">
    <property type="entry name" value="MCP_dom_sf"/>
</dbReference>
<dbReference type="SMART" id="SM00054">
    <property type="entry name" value="EFh"/>
    <property type="match status" value="3"/>
</dbReference>
<dbReference type="Pfam" id="PF13499">
    <property type="entry name" value="EF-hand_7"/>
    <property type="match status" value="2"/>
</dbReference>
<keyword evidence="6" id="KW-0106">Calcium</keyword>
<protein>
    <submittedName>
        <fullName evidence="12">Mitochondrial substrate carrier family protein ucpb</fullName>
    </submittedName>
</protein>
<dbReference type="InterPro" id="IPR002067">
    <property type="entry name" value="MCP"/>
</dbReference>
<evidence type="ECO:0000256" key="10">
    <source>
        <dbReference type="RuleBase" id="RU000488"/>
    </source>
</evidence>
<evidence type="ECO:0000256" key="9">
    <source>
        <dbReference type="PROSITE-ProRule" id="PRU00282"/>
    </source>
</evidence>
<dbReference type="Proteomes" id="UP000037460">
    <property type="component" value="Unassembled WGS sequence"/>
</dbReference>
<organism evidence="12 13">
    <name type="scientific">Chrysochromulina tobinii</name>
    <dbReference type="NCBI Taxonomy" id="1460289"/>
    <lineage>
        <taxon>Eukaryota</taxon>
        <taxon>Haptista</taxon>
        <taxon>Haptophyta</taxon>
        <taxon>Prymnesiophyceae</taxon>
        <taxon>Prymnesiales</taxon>
        <taxon>Chrysochromulinaceae</taxon>
        <taxon>Chrysochromulina</taxon>
    </lineage>
</organism>
<keyword evidence="5" id="KW-0677">Repeat</keyword>
<dbReference type="InterPro" id="IPR050391">
    <property type="entry name" value="Mito_Metabolite_Transporter"/>
</dbReference>
<gene>
    <name evidence="12" type="ORF">Ctob_001827</name>
</gene>
<evidence type="ECO:0000256" key="8">
    <source>
        <dbReference type="ARBA" id="ARBA00023136"/>
    </source>
</evidence>
<dbReference type="PROSITE" id="PS50920">
    <property type="entry name" value="SOLCAR"/>
    <property type="match status" value="3"/>
</dbReference>
<feature type="repeat" description="Solcar" evidence="9">
    <location>
        <begin position="403"/>
        <end position="486"/>
    </location>
</feature>